<reference evidence="1" key="1">
    <citation type="submission" date="2021-06" db="EMBL/GenBank/DDBJ databases">
        <authorList>
            <person name="Kallberg Y."/>
            <person name="Tangrot J."/>
            <person name="Rosling A."/>
        </authorList>
    </citation>
    <scope>NUCLEOTIDE SEQUENCE</scope>
    <source>
        <strain evidence="1">UK204</strain>
    </source>
</reference>
<sequence length="60" mass="7055">KFSPNDKLSNDEFEDDGVHVNYKIDEINSDDSEEFPNSLLDRYDTKDGKRDLIRHLINNI</sequence>
<comment type="caution">
    <text evidence="1">The sequence shown here is derived from an EMBL/GenBank/DDBJ whole genome shotgun (WGS) entry which is preliminary data.</text>
</comment>
<feature type="non-terminal residue" evidence="1">
    <location>
        <position position="1"/>
    </location>
</feature>
<evidence type="ECO:0000313" key="1">
    <source>
        <dbReference type="EMBL" id="CAG8712997.1"/>
    </source>
</evidence>
<protein>
    <submittedName>
        <fullName evidence="1">6233_t:CDS:1</fullName>
    </submittedName>
</protein>
<organism evidence="1 2">
    <name type="scientific">Funneliformis caledonium</name>
    <dbReference type="NCBI Taxonomy" id="1117310"/>
    <lineage>
        <taxon>Eukaryota</taxon>
        <taxon>Fungi</taxon>
        <taxon>Fungi incertae sedis</taxon>
        <taxon>Mucoromycota</taxon>
        <taxon>Glomeromycotina</taxon>
        <taxon>Glomeromycetes</taxon>
        <taxon>Glomerales</taxon>
        <taxon>Glomeraceae</taxon>
        <taxon>Funneliformis</taxon>
    </lineage>
</organism>
<dbReference type="Proteomes" id="UP000789570">
    <property type="component" value="Unassembled WGS sequence"/>
</dbReference>
<accession>A0A9N9HYX6</accession>
<proteinExistence type="predicted"/>
<dbReference type="EMBL" id="CAJVPQ010009145">
    <property type="protein sequence ID" value="CAG8712997.1"/>
    <property type="molecule type" value="Genomic_DNA"/>
</dbReference>
<gene>
    <name evidence="1" type="ORF">FCALED_LOCUS14021</name>
</gene>
<dbReference type="AlphaFoldDB" id="A0A9N9HYX6"/>
<name>A0A9N9HYX6_9GLOM</name>
<keyword evidence="2" id="KW-1185">Reference proteome</keyword>
<evidence type="ECO:0000313" key="2">
    <source>
        <dbReference type="Proteomes" id="UP000789570"/>
    </source>
</evidence>